<feature type="repeat" description="WD" evidence="7">
    <location>
        <begin position="335"/>
        <end position="376"/>
    </location>
</feature>
<protein>
    <submittedName>
        <fullName evidence="10">Ubiquitin-protein transferase activating protein</fullName>
    </submittedName>
</protein>
<proteinExistence type="inferred from homology"/>
<evidence type="ECO:0000256" key="5">
    <source>
        <dbReference type="ARBA" id="ARBA00022776"/>
    </source>
</evidence>
<keyword evidence="2 7" id="KW-0853">WD repeat</keyword>
<keyword evidence="3" id="KW-0132">Cell division</keyword>
<feature type="repeat" description="WD" evidence="7">
    <location>
        <begin position="258"/>
        <end position="292"/>
    </location>
</feature>
<feature type="repeat" description="WD" evidence="7">
    <location>
        <begin position="496"/>
        <end position="527"/>
    </location>
</feature>
<dbReference type="PANTHER" id="PTHR19918">
    <property type="entry name" value="CELL DIVISION CYCLE 20 CDC20 FIZZY -RELATED"/>
    <property type="match status" value="1"/>
</dbReference>
<feature type="compositionally biased region" description="Polar residues" evidence="8">
    <location>
        <begin position="1"/>
        <end position="10"/>
    </location>
</feature>
<reference evidence="10 11" key="1">
    <citation type="submission" date="2017-04" db="EMBL/GenBank/DDBJ databases">
        <title>Draft genome of the yeast Clavispora lusitaniae type strain CBS 6936.</title>
        <authorList>
            <person name="Durrens P."/>
            <person name="Klopp C."/>
            <person name="Biteau N."/>
            <person name="Fitton-Ouhabi V."/>
            <person name="Dementhon K."/>
            <person name="Accoceberry I."/>
            <person name="Sherman D.J."/>
            <person name="Noel T."/>
        </authorList>
    </citation>
    <scope>NUCLEOTIDE SEQUENCE [LARGE SCALE GENOMIC DNA]</scope>
    <source>
        <strain evidence="10 11">CBS 6936</strain>
    </source>
</reference>
<evidence type="ECO:0000259" key="9">
    <source>
        <dbReference type="Pfam" id="PF24807"/>
    </source>
</evidence>
<dbReference type="PROSITE" id="PS50294">
    <property type="entry name" value="WD_REPEATS_REGION"/>
    <property type="match status" value="2"/>
</dbReference>
<comment type="similarity">
    <text evidence="1">Belongs to the WD repeat CDC20/Fizzy family.</text>
</comment>
<dbReference type="InterPro" id="IPR056150">
    <property type="entry name" value="WD40_CDC20-Fz"/>
</dbReference>
<dbReference type="GO" id="GO:0031145">
    <property type="term" value="P:anaphase-promoting complex-dependent catabolic process"/>
    <property type="evidence" value="ECO:0007669"/>
    <property type="project" value="TreeGrafter"/>
</dbReference>
<dbReference type="KEGG" id="clus:A9F13_02g04191"/>
<dbReference type="PANTHER" id="PTHR19918:SF8">
    <property type="entry name" value="FI02843P"/>
    <property type="match status" value="1"/>
</dbReference>
<dbReference type="GO" id="GO:1990757">
    <property type="term" value="F:ubiquitin ligase activator activity"/>
    <property type="evidence" value="ECO:0007669"/>
    <property type="project" value="TreeGrafter"/>
</dbReference>
<comment type="caution">
    <text evidence="10">The sequence shown here is derived from an EMBL/GenBank/DDBJ whole genome shotgun (WGS) entry which is preliminary data.</text>
</comment>
<dbReference type="InterPro" id="IPR001680">
    <property type="entry name" value="WD40_rpt"/>
</dbReference>
<keyword evidence="10" id="KW-0808">Transferase</keyword>
<feature type="region of interest" description="Disordered" evidence="8">
    <location>
        <begin position="1"/>
        <end position="56"/>
    </location>
</feature>
<evidence type="ECO:0000256" key="7">
    <source>
        <dbReference type="PROSITE-ProRule" id="PRU00221"/>
    </source>
</evidence>
<feature type="region of interest" description="Disordered" evidence="8">
    <location>
        <begin position="71"/>
        <end position="145"/>
    </location>
</feature>
<dbReference type="GO" id="GO:1905786">
    <property type="term" value="P:positive regulation of anaphase-promoting complex-dependent catabolic process"/>
    <property type="evidence" value="ECO:0007669"/>
    <property type="project" value="TreeGrafter"/>
</dbReference>
<evidence type="ECO:0000313" key="11">
    <source>
        <dbReference type="Proteomes" id="UP000195602"/>
    </source>
</evidence>
<evidence type="ECO:0000256" key="8">
    <source>
        <dbReference type="SAM" id="MobiDB-lite"/>
    </source>
</evidence>
<feature type="compositionally biased region" description="Low complexity" evidence="8">
    <location>
        <begin position="38"/>
        <end position="54"/>
    </location>
</feature>
<dbReference type="Proteomes" id="UP000195602">
    <property type="component" value="Unassembled WGS sequence"/>
</dbReference>
<evidence type="ECO:0000256" key="6">
    <source>
        <dbReference type="ARBA" id="ARBA00023306"/>
    </source>
</evidence>
<feature type="compositionally biased region" description="Low complexity" evidence="8">
    <location>
        <begin position="98"/>
        <end position="107"/>
    </location>
</feature>
<dbReference type="SUPFAM" id="SSF50978">
    <property type="entry name" value="WD40 repeat-like"/>
    <property type="match status" value="1"/>
</dbReference>
<sequence length="550" mass="57811">MIMSSPQMRTPFQAARPSQAAGRDSKKRPLDESPKRTASSMSSMSSVPVAPVAPQRKPMLAAPPVLAARSKSSIDFRPPHAAPLGTLSPPRPAKLRRATSSLAAAEAAPDRFIPSHRNSSRGKLASSAAPPHPNASPQTHIQAQTSKIYQRHVAAACGLDVTSRILSFCPPPPERSTPLRLFSDHSLRPAAASARAKKIPTAPDRVLDAPNIVDDFYLNLVAWSATNLIAVGLADAVYVWNASTGAVGLLCELEGSTVTSLRWSDDGSYISVGRDDGGVEIWDIETNARLRTLAVGAGARVAAQAWSSHMLTSGAKDGRISNSDVRVARHLVGVRHAHAAEVCGLEYRSDGHVFASGGNDNVVAIWDARSTNSTTGATCSGSGCGCSGSVGNGSGIGCGALFRKNTHRAAVKALAWCPVQRSLLASGGGSSDRTIHFWNASSGARVNSIETGAQISSLHWGHAKGTGLEVVATHGFPSNSVSLFNYPTLQKTGDIAAAHDSRILSGCLSPDGTTLATVAGDENLKFWALFDARPEERPDAKHMAKLMNIR</sequence>
<dbReference type="Gene3D" id="2.130.10.10">
    <property type="entry name" value="YVTN repeat-like/Quinoprotein amine dehydrogenase"/>
    <property type="match status" value="1"/>
</dbReference>
<evidence type="ECO:0000256" key="1">
    <source>
        <dbReference type="ARBA" id="ARBA00006445"/>
    </source>
</evidence>
<keyword evidence="6" id="KW-0131">Cell cycle</keyword>
<gene>
    <name evidence="10" type="ORF">A9F13_02g04191</name>
</gene>
<name>A0AA91Q468_CLALS</name>
<dbReference type="GO" id="GO:0005680">
    <property type="term" value="C:anaphase-promoting complex"/>
    <property type="evidence" value="ECO:0007669"/>
    <property type="project" value="TreeGrafter"/>
</dbReference>
<keyword evidence="5" id="KW-0498">Mitosis</keyword>
<dbReference type="InterPro" id="IPR036322">
    <property type="entry name" value="WD40_repeat_dom_sf"/>
</dbReference>
<dbReference type="AlphaFoldDB" id="A0AA91Q468"/>
<accession>A0AA91Q468</accession>
<dbReference type="GO" id="GO:0016740">
    <property type="term" value="F:transferase activity"/>
    <property type="evidence" value="ECO:0007669"/>
    <property type="project" value="UniProtKB-KW"/>
</dbReference>
<feature type="domain" description="CDC20/Fizzy WD40" evidence="9">
    <location>
        <begin position="207"/>
        <end position="527"/>
    </location>
</feature>
<feature type="compositionally biased region" description="Basic and acidic residues" evidence="8">
    <location>
        <begin position="23"/>
        <end position="35"/>
    </location>
</feature>
<dbReference type="PROSITE" id="PS50082">
    <property type="entry name" value="WD_REPEATS_2"/>
    <property type="match status" value="3"/>
</dbReference>
<dbReference type="InterPro" id="IPR015943">
    <property type="entry name" value="WD40/YVTN_repeat-like_dom_sf"/>
</dbReference>
<evidence type="ECO:0000256" key="4">
    <source>
        <dbReference type="ARBA" id="ARBA00022737"/>
    </source>
</evidence>
<dbReference type="GO" id="GO:0010997">
    <property type="term" value="F:anaphase-promoting complex binding"/>
    <property type="evidence" value="ECO:0007669"/>
    <property type="project" value="InterPro"/>
</dbReference>
<evidence type="ECO:0000256" key="3">
    <source>
        <dbReference type="ARBA" id="ARBA00022618"/>
    </source>
</evidence>
<organism evidence="10 11">
    <name type="scientific">Clavispora lusitaniae</name>
    <name type="common">Candida lusitaniae</name>
    <dbReference type="NCBI Taxonomy" id="36911"/>
    <lineage>
        <taxon>Eukaryota</taxon>
        <taxon>Fungi</taxon>
        <taxon>Dikarya</taxon>
        <taxon>Ascomycota</taxon>
        <taxon>Saccharomycotina</taxon>
        <taxon>Pichiomycetes</taxon>
        <taxon>Metschnikowiaceae</taxon>
        <taxon>Clavispora</taxon>
    </lineage>
</organism>
<dbReference type="EMBL" id="LYUB02000002">
    <property type="protein sequence ID" value="OVF10586.1"/>
    <property type="molecule type" value="Genomic_DNA"/>
</dbReference>
<dbReference type="Pfam" id="PF24807">
    <property type="entry name" value="WD40_CDC20-Fz"/>
    <property type="match status" value="1"/>
</dbReference>
<keyword evidence="4" id="KW-0677">Repeat</keyword>
<dbReference type="GO" id="GO:0051301">
    <property type="term" value="P:cell division"/>
    <property type="evidence" value="ECO:0007669"/>
    <property type="project" value="UniProtKB-KW"/>
</dbReference>
<evidence type="ECO:0000256" key="2">
    <source>
        <dbReference type="ARBA" id="ARBA00022574"/>
    </source>
</evidence>
<dbReference type="InterPro" id="IPR033010">
    <property type="entry name" value="Cdc20/Fizzy"/>
</dbReference>
<evidence type="ECO:0000313" key="10">
    <source>
        <dbReference type="EMBL" id="OVF10586.1"/>
    </source>
</evidence>
<dbReference type="SMART" id="SM00320">
    <property type="entry name" value="WD40"/>
    <property type="match status" value="5"/>
</dbReference>